<organism evidence="2 3">
    <name type="scientific">Sorghum bicolor</name>
    <name type="common">Sorghum</name>
    <name type="synonym">Sorghum vulgare</name>
    <dbReference type="NCBI Taxonomy" id="4558"/>
    <lineage>
        <taxon>Eukaryota</taxon>
        <taxon>Viridiplantae</taxon>
        <taxon>Streptophyta</taxon>
        <taxon>Embryophyta</taxon>
        <taxon>Tracheophyta</taxon>
        <taxon>Spermatophyta</taxon>
        <taxon>Magnoliopsida</taxon>
        <taxon>Liliopsida</taxon>
        <taxon>Poales</taxon>
        <taxon>Poaceae</taxon>
        <taxon>PACMAD clade</taxon>
        <taxon>Panicoideae</taxon>
        <taxon>Andropogonodae</taxon>
        <taxon>Andropogoneae</taxon>
        <taxon>Sorghinae</taxon>
        <taxon>Sorghum</taxon>
    </lineage>
</organism>
<gene>
    <name evidence="2" type="ORF">BDA96_05G189900</name>
</gene>
<keyword evidence="1" id="KW-0732">Signal</keyword>
<feature type="chain" id="PRO_5037870595" description="Knottin scorpion toxin-like domain-containing protein" evidence="1">
    <location>
        <begin position="24"/>
        <end position="85"/>
    </location>
</feature>
<reference evidence="2" key="1">
    <citation type="journal article" date="2019" name="BMC Genomics">
        <title>A new reference genome for Sorghum bicolor reveals high levels of sequence similarity between sweet and grain genotypes: implications for the genetics of sugar metabolism.</title>
        <authorList>
            <person name="Cooper E.A."/>
            <person name="Brenton Z.W."/>
            <person name="Flinn B.S."/>
            <person name="Jenkins J."/>
            <person name="Shu S."/>
            <person name="Flowers D."/>
            <person name="Luo F."/>
            <person name="Wang Y."/>
            <person name="Xia P."/>
            <person name="Barry K."/>
            <person name="Daum C."/>
            <person name="Lipzen A."/>
            <person name="Yoshinaga Y."/>
            <person name="Schmutz J."/>
            <person name="Saski C."/>
            <person name="Vermerris W."/>
            <person name="Kresovich S."/>
        </authorList>
    </citation>
    <scope>NUCLEOTIDE SEQUENCE</scope>
</reference>
<dbReference type="AlphaFoldDB" id="A0A921QZ42"/>
<comment type="caution">
    <text evidence="2">The sequence shown here is derived from an EMBL/GenBank/DDBJ whole genome shotgun (WGS) entry which is preliminary data.</text>
</comment>
<dbReference type="EMBL" id="CM027684">
    <property type="protein sequence ID" value="KAG0530476.1"/>
    <property type="molecule type" value="Genomic_DNA"/>
</dbReference>
<evidence type="ECO:0008006" key="4">
    <source>
        <dbReference type="Google" id="ProtNLM"/>
    </source>
</evidence>
<evidence type="ECO:0000256" key="1">
    <source>
        <dbReference type="SAM" id="SignalP"/>
    </source>
</evidence>
<proteinExistence type="predicted"/>
<dbReference type="PROSITE" id="PS51257">
    <property type="entry name" value="PROKAR_LIPOPROTEIN"/>
    <property type="match status" value="1"/>
</dbReference>
<protein>
    <recommendedName>
        <fullName evidence="4">Knottin scorpion toxin-like domain-containing protein</fullName>
    </recommendedName>
</protein>
<sequence>MRTECSAALCIVLVVMSSTLSSCNPGSSCSLTLPRCTAQKCRGRCLAFAKSEGGVLKLSYCVTKNSCECELAPKKHLPLTTEVRG</sequence>
<feature type="signal peptide" evidence="1">
    <location>
        <begin position="1"/>
        <end position="23"/>
    </location>
</feature>
<evidence type="ECO:0000313" key="3">
    <source>
        <dbReference type="Proteomes" id="UP000807115"/>
    </source>
</evidence>
<reference evidence="2" key="2">
    <citation type="submission" date="2020-10" db="EMBL/GenBank/DDBJ databases">
        <authorList>
            <person name="Cooper E.A."/>
            <person name="Brenton Z.W."/>
            <person name="Flinn B.S."/>
            <person name="Jenkins J."/>
            <person name="Shu S."/>
            <person name="Flowers D."/>
            <person name="Luo F."/>
            <person name="Wang Y."/>
            <person name="Xia P."/>
            <person name="Barry K."/>
            <person name="Daum C."/>
            <person name="Lipzen A."/>
            <person name="Yoshinaga Y."/>
            <person name="Schmutz J."/>
            <person name="Saski C."/>
            <person name="Vermerris W."/>
            <person name="Kresovich S."/>
        </authorList>
    </citation>
    <scope>NUCLEOTIDE SEQUENCE</scope>
</reference>
<evidence type="ECO:0000313" key="2">
    <source>
        <dbReference type="EMBL" id="KAG0530476.1"/>
    </source>
</evidence>
<name>A0A921QZ42_SORBI</name>
<dbReference type="Proteomes" id="UP000807115">
    <property type="component" value="Chromosome 5"/>
</dbReference>
<accession>A0A921QZ42</accession>